<dbReference type="EMBL" id="CP012150">
    <property type="protein sequence ID" value="AKS35769.1"/>
    <property type="molecule type" value="Genomic_DNA"/>
</dbReference>
<reference evidence="6 7" key="1">
    <citation type="submission" date="2015-07" db="EMBL/GenBank/DDBJ databases">
        <title>Complete genome sequence of Mycobacterium goodii X7B, a facultative thermophilic biodesulfurizing bacterium.</title>
        <authorList>
            <person name="Yu B."/>
            <person name="Li F."/>
            <person name="Xu P."/>
        </authorList>
    </citation>
    <scope>NUCLEOTIDE SEQUENCE [LARGE SCALE GENOMIC DNA]</scope>
    <source>
        <strain evidence="6 7">X7B</strain>
    </source>
</reference>
<dbReference type="InterPro" id="IPR000847">
    <property type="entry name" value="LysR_HTH_N"/>
</dbReference>
<dbReference type="AlphaFoldDB" id="A0A0K0XEC7"/>
<dbReference type="Gene3D" id="1.10.10.10">
    <property type="entry name" value="Winged helix-like DNA-binding domain superfamily/Winged helix DNA-binding domain"/>
    <property type="match status" value="1"/>
</dbReference>
<dbReference type="GO" id="GO:0043565">
    <property type="term" value="F:sequence-specific DNA binding"/>
    <property type="evidence" value="ECO:0007669"/>
    <property type="project" value="TreeGrafter"/>
</dbReference>
<comment type="similarity">
    <text evidence="1">Belongs to the LysR transcriptional regulatory family.</text>
</comment>
<name>A0A0K0XEC7_MYCGD</name>
<evidence type="ECO:0000313" key="7">
    <source>
        <dbReference type="Proteomes" id="UP000062255"/>
    </source>
</evidence>
<keyword evidence="2" id="KW-0805">Transcription regulation</keyword>
<feature type="domain" description="HTH lysR-type" evidence="5">
    <location>
        <begin position="10"/>
        <end position="62"/>
    </location>
</feature>
<evidence type="ECO:0000256" key="1">
    <source>
        <dbReference type="ARBA" id="ARBA00009437"/>
    </source>
</evidence>
<dbReference type="PATRIC" id="fig|134601.6.peg.6609"/>
<protein>
    <submittedName>
        <fullName evidence="6">LysR family transcriptional regulator</fullName>
    </submittedName>
</protein>
<evidence type="ECO:0000259" key="5">
    <source>
        <dbReference type="PROSITE" id="PS50931"/>
    </source>
</evidence>
<keyword evidence="3" id="KW-0238">DNA-binding</keyword>
<proteinExistence type="inferred from homology"/>
<evidence type="ECO:0000256" key="2">
    <source>
        <dbReference type="ARBA" id="ARBA00023015"/>
    </source>
</evidence>
<gene>
    <name evidence="6" type="ORF">AFA91_31950</name>
</gene>
<dbReference type="GO" id="GO:0006351">
    <property type="term" value="P:DNA-templated transcription"/>
    <property type="evidence" value="ECO:0007669"/>
    <property type="project" value="TreeGrafter"/>
</dbReference>
<dbReference type="PANTHER" id="PTHR30537">
    <property type="entry name" value="HTH-TYPE TRANSCRIPTIONAL REGULATOR"/>
    <property type="match status" value="1"/>
</dbReference>
<dbReference type="PANTHER" id="PTHR30537:SF3">
    <property type="entry name" value="TRANSCRIPTIONAL REGULATORY PROTEIN"/>
    <property type="match status" value="1"/>
</dbReference>
<dbReference type="OrthoDB" id="9789529at2"/>
<evidence type="ECO:0000256" key="4">
    <source>
        <dbReference type="ARBA" id="ARBA00023163"/>
    </source>
</evidence>
<dbReference type="KEGG" id="mgo:AFA91_31950"/>
<dbReference type="InterPro" id="IPR036388">
    <property type="entry name" value="WH-like_DNA-bd_sf"/>
</dbReference>
<dbReference type="InterPro" id="IPR005119">
    <property type="entry name" value="LysR_subst-bd"/>
</dbReference>
<sequence>MSSTFSADNLRYFLEVARTGRLNDAARNLGVDHTTVGRRITALEKSFGQRLFDRSPGGWQLTEAGADLFPRAETVESAVIAAYETRKSSAGPLTGTVRVATTDGFGAFVMAPRLADLRRRHPHLDIELVTATEHRSLSARHFDIAVTLEQPPPRGVLVQELAGYDLRLYATPQYLDTAPPIDDLADLARHTLIWYIDALLDVAPLRILESLPHKQRVAIQTNNITGHWMAARGGLGIAPLPQYIAEADPKLTSVLPQMFSVRRRYWIVVPRELRQVGRVRAVAQFLCEIVSDNPYLVTPN</sequence>
<keyword evidence="4" id="KW-0804">Transcription</keyword>
<dbReference type="Gene3D" id="3.40.190.290">
    <property type="match status" value="1"/>
</dbReference>
<accession>A0A0K0XEC7</accession>
<dbReference type="SUPFAM" id="SSF53850">
    <property type="entry name" value="Periplasmic binding protein-like II"/>
    <property type="match status" value="1"/>
</dbReference>
<dbReference type="Pfam" id="PF03466">
    <property type="entry name" value="LysR_substrate"/>
    <property type="match status" value="1"/>
</dbReference>
<evidence type="ECO:0000256" key="3">
    <source>
        <dbReference type="ARBA" id="ARBA00023125"/>
    </source>
</evidence>
<dbReference type="InterPro" id="IPR058163">
    <property type="entry name" value="LysR-type_TF_proteobact-type"/>
</dbReference>
<dbReference type="GO" id="GO:0003700">
    <property type="term" value="F:DNA-binding transcription factor activity"/>
    <property type="evidence" value="ECO:0007669"/>
    <property type="project" value="InterPro"/>
</dbReference>
<dbReference type="InterPro" id="IPR036390">
    <property type="entry name" value="WH_DNA-bd_sf"/>
</dbReference>
<dbReference type="RefSeq" id="WP_049748213.1">
    <property type="nucleotide sequence ID" value="NZ_CP012150.1"/>
</dbReference>
<dbReference type="Proteomes" id="UP000062255">
    <property type="component" value="Chromosome"/>
</dbReference>
<dbReference type="PROSITE" id="PS50931">
    <property type="entry name" value="HTH_LYSR"/>
    <property type="match status" value="1"/>
</dbReference>
<dbReference type="Pfam" id="PF00126">
    <property type="entry name" value="HTH_1"/>
    <property type="match status" value="1"/>
</dbReference>
<dbReference type="STRING" id="134601.AFA91_31950"/>
<evidence type="ECO:0000313" key="6">
    <source>
        <dbReference type="EMBL" id="AKS35769.1"/>
    </source>
</evidence>
<dbReference type="SUPFAM" id="SSF46785">
    <property type="entry name" value="Winged helix' DNA-binding domain"/>
    <property type="match status" value="1"/>
</dbReference>
<organism evidence="6 7">
    <name type="scientific">Mycolicibacterium goodii</name>
    <name type="common">Mycobacterium goodii</name>
    <dbReference type="NCBI Taxonomy" id="134601"/>
    <lineage>
        <taxon>Bacteria</taxon>
        <taxon>Bacillati</taxon>
        <taxon>Actinomycetota</taxon>
        <taxon>Actinomycetes</taxon>
        <taxon>Mycobacteriales</taxon>
        <taxon>Mycobacteriaceae</taxon>
        <taxon>Mycolicibacterium</taxon>
    </lineage>
</organism>